<gene>
    <name evidence="3" type="ORF">NBRC116585_16980</name>
</gene>
<feature type="region of interest" description="Disordered" evidence="1">
    <location>
        <begin position="93"/>
        <end position="127"/>
    </location>
</feature>
<comment type="caution">
    <text evidence="3">The sequence shown here is derived from an EMBL/GenBank/DDBJ whole genome shotgun (WGS) entry which is preliminary data.</text>
</comment>
<dbReference type="Gene3D" id="1.10.260.40">
    <property type="entry name" value="lambda repressor-like DNA-binding domains"/>
    <property type="match status" value="1"/>
</dbReference>
<evidence type="ECO:0000313" key="3">
    <source>
        <dbReference type="EMBL" id="GAA6145580.1"/>
    </source>
</evidence>
<dbReference type="Pfam" id="PF01381">
    <property type="entry name" value="HTH_3"/>
    <property type="match status" value="1"/>
</dbReference>
<sequence length="127" mass="13995">MSSYELDSLSDHQILSQLAERLKNERLQRNITQQSLADTAGVGVATLRRFESGEGNLSLLNLIAVLRALSMTHLLQGLLDDSDISPVANLRESGAGIYQDTPRRQRARPSNDASEDESQAWSWGDDA</sequence>
<dbReference type="EMBL" id="BAABWH010000004">
    <property type="protein sequence ID" value="GAA6145580.1"/>
    <property type="molecule type" value="Genomic_DNA"/>
</dbReference>
<dbReference type="InterPro" id="IPR010982">
    <property type="entry name" value="Lambda_DNA-bd_dom_sf"/>
</dbReference>
<feature type="domain" description="HTH cro/C1-type" evidence="2">
    <location>
        <begin position="22"/>
        <end position="74"/>
    </location>
</feature>
<dbReference type="PROSITE" id="PS50943">
    <property type="entry name" value="HTH_CROC1"/>
    <property type="match status" value="1"/>
</dbReference>
<evidence type="ECO:0000256" key="1">
    <source>
        <dbReference type="SAM" id="MobiDB-lite"/>
    </source>
</evidence>
<dbReference type="InterPro" id="IPR001387">
    <property type="entry name" value="Cro/C1-type_HTH"/>
</dbReference>
<proteinExistence type="predicted"/>
<keyword evidence="4" id="KW-1185">Reference proteome</keyword>
<dbReference type="RefSeq" id="WP_353294591.1">
    <property type="nucleotide sequence ID" value="NZ_BAABWH010000004.1"/>
</dbReference>
<organism evidence="3 4">
    <name type="scientific">Thalassolituus maritimus</name>
    <dbReference type="NCBI Taxonomy" id="484498"/>
    <lineage>
        <taxon>Bacteria</taxon>
        <taxon>Pseudomonadati</taxon>
        <taxon>Pseudomonadota</taxon>
        <taxon>Gammaproteobacteria</taxon>
        <taxon>Oceanospirillales</taxon>
        <taxon>Oceanospirillaceae</taxon>
        <taxon>Thalassolituus</taxon>
    </lineage>
</organism>
<name>A0ABP9ZZL4_9GAMM</name>
<evidence type="ECO:0000259" key="2">
    <source>
        <dbReference type="PROSITE" id="PS50943"/>
    </source>
</evidence>
<protein>
    <recommendedName>
        <fullName evidence="2">HTH cro/C1-type domain-containing protein</fullName>
    </recommendedName>
</protein>
<dbReference type="Proteomes" id="UP001481413">
    <property type="component" value="Unassembled WGS sequence"/>
</dbReference>
<dbReference type="SUPFAM" id="SSF47413">
    <property type="entry name" value="lambda repressor-like DNA-binding domains"/>
    <property type="match status" value="1"/>
</dbReference>
<accession>A0ABP9ZZL4</accession>
<dbReference type="CDD" id="cd00093">
    <property type="entry name" value="HTH_XRE"/>
    <property type="match status" value="1"/>
</dbReference>
<evidence type="ECO:0000313" key="4">
    <source>
        <dbReference type="Proteomes" id="UP001481413"/>
    </source>
</evidence>
<dbReference type="SMART" id="SM00530">
    <property type="entry name" value="HTH_XRE"/>
    <property type="match status" value="1"/>
</dbReference>
<reference evidence="3 4" key="1">
    <citation type="submission" date="2024-04" db="EMBL/GenBank/DDBJ databases">
        <title>Draft genome sequence of Thalassolituus maritimus NBRC 116585.</title>
        <authorList>
            <person name="Miyakawa T."/>
            <person name="Kusuya Y."/>
            <person name="Miura T."/>
        </authorList>
    </citation>
    <scope>NUCLEOTIDE SEQUENCE [LARGE SCALE GENOMIC DNA]</scope>
    <source>
        <strain evidence="3 4">5NW40-0001</strain>
    </source>
</reference>